<name>A0ABP8JTJ1_9MICO</name>
<dbReference type="InterPro" id="IPR051601">
    <property type="entry name" value="Serine_prot/Carboxylest_S33"/>
</dbReference>
<reference evidence="5" key="1">
    <citation type="journal article" date="2019" name="Int. J. Syst. Evol. Microbiol.">
        <title>The Global Catalogue of Microorganisms (GCM) 10K type strain sequencing project: providing services to taxonomists for standard genome sequencing and annotation.</title>
        <authorList>
            <consortium name="The Broad Institute Genomics Platform"/>
            <consortium name="The Broad Institute Genome Sequencing Center for Infectious Disease"/>
            <person name="Wu L."/>
            <person name="Ma J."/>
        </authorList>
    </citation>
    <scope>NUCLEOTIDE SEQUENCE [LARGE SCALE GENOMIC DNA]</scope>
    <source>
        <strain evidence="5">JCM 17808</strain>
    </source>
</reference>
<evidence type="ECO:0000259" key="3">
    <source>
        <dbReference type="Pfam" id="PF00561"/>
    </source>
</evidence>
<dbReference type="InterPro" id="IPR002410">
    <property type="entry name" value="Peptidase_S33"/>
</dbReference>
<dbReference type="InterPro" id="IPR029058">
    <property type="entry name" value="AB_hydrolase_fold"/>
</dbReference>
<dbReference type="GO" id="GO:0016787">
    <property type="term" value="F:hydrolase activity"/>
    <property type="evidence" value="ECO:0007669"/>
    <property type="project" value="UniProtKB-KW"/>
</dbReference>
<feature type="domain" description="AB hydrolase-1" evidence="3">
    <location>
        <begin position="66"/>
        <end position="239"/>
    </location>
</feature>
<dbReference type="Proteomes" id="UP001500642">
    <property type="component" value="Unassembled WGS sequence"/>
</dbReference>
<evidence type="ECO:0000313" key="4">
    <source>
        <dbReference type="EMBL" id="GAA4395947.1"/>
    </source>
</evidence>
<dbReference type="PANTHER" id="PTHR43248">
    <property type="entry name" value="2-SUCCINYL-6-HYDROXY-2,4-CYCLOHEXADIENE-1-CARBOXYLATE SYNTHASE"/>
    <property type="match status" value="1"/>
</dbReference>
<sequence length="448" mass="47295">MTQAAGGGAPDGHRIRTARLPGLELEEHTVSVPHDHAGSTPGTLEVFARVVGRPGSAEPGAQKPYLLYLQGGPGAEAFRPTRTDPAWLPRALEDYRVVLLDQRGTGRSTPVGIVDGRVTGVPAELAAPPQTDRAAEALADHLAHYRADAIVEDAEILRRALGAPQWSVLGQSFGGFCTLRYLSAHPDGVAEAFFTGGLPAVGAPGAPQPAPADVYARTWATMSARSQAFTQRYPHAGERLAALAARAAGAGISLPDGTLAGPAHVRSLGHLLGASGGVERLLALLDHDIDTAAFRADLLAALPFGARNPLYAVLHESCWASGHRTDWAAARTMPASAAAEPTLLSGEHILPEHFTTGLLQAWESTAHALAARDWPELWDPAALARTSVPAAAAVYFDDAYVPRELSLATAELVPGLRTWVTNEYEHNGLRASGPAVLDRLIRMVRDEV</sequence>
<dbReference type="Gene3D" id="3.40.50.1820">
    <property type="entry name" value="alpha/beta hydrolase"/>
    <property type="match status" value="1"/>
</dbReference>
<dbReference type="SUPFAM" id="SSF53474">
    <property type="entry name" value="alpha/beta-Hydrolases"/>
    <property type="match status" value="1"/>
</dbReference>
<dbReference type="PANTHER" id="PTHR43248:SF2">
    <property type="entry name" value="PROLYL AMINOPEPTIDASE"/>
    <property type="match status" value="1"/>
</dbReference>
<proteinExistence type="inferred from homology"/>
<evidence type="ECO:0000256" key="2">
    <source>
        <dbReference type="ARBA" id="ARBA00022801"/>
    </source>
</evidence>
<dbReference type="PRINTS" id="PR00793">
    <property type="entry name" value="PROAMNOPTASE"/>
</dbReference>
<dbReference type="InterPro" id="IPR000073">
    <property type="entry name" value="AB_hydrolase_1"/>
</dbReference>
<dbReference type="RefSeq" id="WP_345032760.1">
    <property type="nucleotide sequence ID" value="NZ_BAABGL010000036.1"/>
</dbReference>
<accession>A0ABP8JTJ1</accession>
<keyword evidence="2 4" id="KW-0378">Hydrolase</keyword>
<evidence type="ECO:0000313" key="5">
    <source>
        <dbReference type="Proteomes" id="UP001500642"/>
    </source>
</evidence>
<dbReference type="EMBL" id="BAABGL010000036">
    <property type="protein sequence ID" value="GAA4395947.1"/>
    <property type="molecule type" value="Genomic_DNA"/>
</dbReference>
<gene>
    <name evidence="4" type="ORF">GCM10023167_26780</name>
</gene>
<keyword evidence="5" id="KW-1185">Reference proteome</keyword>
<evidence type="ECO:0000256" key="1">
    <source>
        <dbReference type="ARBA" id="ARBA00010088"/>
    </source>
</evidence>
<dbReference type="Pfam" id="PF00561">
    <property type="entry name" value="Abhydrolase_1"/>
    <property type="match status" value="1"/>
</dbReference>
<protein>
    <submittedName>
        <fullName evidence="4">Alpha/beta fold hydrolase</fullName>
    </submittedName>
</protein>
<comment type="similarity">
    <text evidence="1">Belongs to the peptidase S33 family.</text>
</comment>
<comment type="caution">
    <text evidence="4">The sequence shown here is derived from an EMBL/GenBank/DDBJ whole genome shotgun (WGS) entry which is preliminary data.</text>
</comment>
<organism evidence="4 5">
    <name type="scientific">Brevibacterium pityocampae</name>
    <dbReference type="NCBI Taxonomy" id="506594"/>
    <lineage>
        <taxon>Bacteria</taxon>
        <taxon>Bacillati</taxon>
        <taxon>Actinomycetota</taxon>
        <taxon>Actinomycetes</taxon>
        <taxon>Micrococcales</taxon>
        <taxon>Brevibacteriaceae</taxon>
        <taxon>Brevibacterium</taxon>
    </lineage>
</organism>